<name>A0A1Y0EE41_9RHOB</name>
<reference evidence="7 8" key="1">
    <citation type="submission" date="2017-05" db="EMBL/GenBank/DDBJ databases">
        <title>Genome Sequence of Loktanella vestfoldensis Strain SMR4r Isolated from a Culture of the Diatom Skeletonema marinoi.</title>
        <authorList>
            <person name="Topel M."/>
            <person name="Pinder M.I.M."/>
            <person name="Johansson O.N."/>
            <person name="Kourtchenko O."/>
            <person name="Godhe A."/>
            <person name="Clarke A.K."/>
        </authorList>
    </citation>
    <scope>NUCLEOTIDE SEQUENCE [LARGE SCALE GENOMIC DNA]</scope>
    <source>
        <strain evidence="7 8">SMR4r</strain>
    </source>
</reference>
<dbReference type="PANTHER" id="PTHR23527">
    <property type="entry name" value="BLL3282 PROTEIN"/>
    <property type="match status" value="1"/>
</dbReference>
<comment type="subcellular location">
    <subcellularLocation>
        <location evidence="1">Membrane</location>
        <topology evidence="1">Multi-pass membrane protein</topology>
    </subcellularLocation>
</comment>
<dbReference type="PROSITE" id="PS50850">
    <property type="entry name" value="MFS"/>
    <property type="match status" value="1"/>
</dbReference>
<keyword evidence="2 5" id="KW-0812">Transmembrane</keyword>
<feature type="transmembrane region" description="Helical" evidence="5">
    <location>
        <begin position="91"/>
        <end position="122"/>
    </location>
</feature>
<feature type="transmembrane region" description="Helical" evidence="5">
    <location>
        <begin position="228"/>
        <end position="251"/>
    </location>
</feature>
<dbReference type="PROSITE" id="PS00217">
    <property type="entry name" value="SUGAR_TRANSPORT_2"/>
    <property type="match status" value="1"/>
</dbReference>
<feature type="transmembrane region" description="Helical" evidence="5">
    <location>
        <begin position="257"/>
        <end position="278"/>
    </location>
</feature>
<feature type="transmembrane region" description="Helical" evidence="5">
    <location>
        <begin position="62"/>
        <end position="79"/>
    </location>
</feature>
<organism evidence="7 8">
    <name type="scientific">Yoonia vestfoldensis</name>
    <dbReference type="NCBI Taxonomy" id="245188"/>
    <lineage>
        <taxon>Bacteria</taxon>
        <taxon>Pseudomonadati</taxon>
        <taxon>Pseudomonadota</taxon>
        <taxon>Alphaproteobacteria</taxon>
        <taxon>Rhodobacterales</taxon>
        <taxon>Paracoccaceae</taxon>
        <taxon>Yoonia</taxon>
    </lineage>
</organism>
<feature type="transmembrane region" description="Helical" evidence="5">
    <location>
        <begin position="29"/>
        <end position="56"/>
    </location>
</feature>
<sequence>MSSLQHFGETQPSTSQVWLTLSRMTAVQIAATSSVLALTALAPIVAGTIGVGAYWIGYQVSFIYFAGLFASLCAGSLVARLSGEAIIATELVLLIIGLVLLASASPVLMVAASVLFGIAYGINNPASSVILQEVASDKRRSLIFSLKQSGVPLGAVVASAFLPPLALWLSSWQAAILALSFLPAILLPPTLRRMWHRPARRRGRFPGIFSTAVNEQKAIMRDPALRTLAALGCLMSAMQLTVTAFAVVSLVEIGWSITAAGALGAALQIAGATGRVGWGVVADRFGPFRVLSALGFAAGGLSLALYFQPLLPQLVLAFVVVALGACASGWNGVFLAAIARTASPGRVGAATGAILSYTFIGVIVGPSLFAALYQLLGSYPLCFAIGAIPGLIGGVLGYRQHKADIFVRT</sequence>
<proteinExistence type="predicted"/>
<dbReference type="PANTHER" id="PTHR23527:SF1">
    <property type="entry name" value="BLL3282 PROTEIN"/>
    <property type="match status" value="1"/>
</dbReference>
<dbReference type="InterPro" id="IPR005829">
    <property type="entry name" value="Sugar_transporter_CS"/>
</dbReference>
<feature type="transmembrane region" description="Helical" evidence="5">
    <location>
        <begin position="378"/>
        <end position="398"/>
    </location>
</feature>
<keyword evidence="8" id="KW-1185">Reference proteome</keyword>
<evidence type="ECO:0000313" key="8">
    <source>
        <dbReference type="Proteomes" id="UP000195273"/>
    </source>
</evidence>
<feature type="transmembrane region" description="Helical" evidence="5">
    <location>
        <begin position="314"/>
        <end position="338"/>
    </location>
</feature>
<evidence type="ECO:0000256" key="3">
    <source>
        <dbReference type="ARBA" id="ARBA00022989"/>
    </source>
</evidence>
<dbReference type="KEGG" id="lvs:LOKVESSMR4R_02446"/>
<evidence type="ECO:0000259" key="6">
    <source>
        <dbReference type="PROSITE" id="PS50850"/>
    </source>
</evidence>
<dbReference type="GO" id="GO:0022857">
    <property type="term" value="F:transmembrane transporter activity"/>
    <property type="evidence" value="ECO:0007669"/>
    <property type="project" value="InterPro"/>
</dbReference>
<dbReference type="InterPro" id="IPR052952">
    <property type="entry name" value="MFS-Transporter"/>
</dbReference>
<feature type="transmembrane region" description="Helical" evidence="5">
    <location>
        <begin position="172"/>
        <end position="191"/>
    </location>
</feature>
<feature type="transmembrane region" description="Helical" evidence="5">
    <location>
        <begin position="350"/>
        <end position="372"/>
    </location>
</feature>
<dbReference type="GO" id="GO:0016020">
    <property type="term" value="C:membrane"/>
    <property type="evidence" value="ECO:0007669"/>
    <property type="project" value="UniProtKB-SubCell"/>
</dbReference>
<dbReference type="Pfam" id="PF07690">
    <property type="entry name" value="MFS_1"/>
    <property type="match status" value="1"/>
</dbReference>
<dbReference type="Gene3D" id="1.20.1250.20">
    <property type="entry name" value="MFS general substrate transporter like domains"/>
    <property type="match status" value="2"/>
</dbReference>
<gene>
    <name evidence="7" type="ORF">LOKVESSMR4R_02446</name>
</gene>
<dbReference type="EMBL" id="CP021431">
    <property type="protein sequence ID" value="ARU01750.1"/>
    <property type="molecule type" value="Genomic_DNA"/>
</dbReference>
<dbReference type="InterPro" id="IPR020846">
    <property type="entry name" value="MFS_dom"/>
</dbReference>
<dbReference type="AlphaFoldDB" id="A0A1Y0EE41"/>
<accession>A0A1Y0EE41</accession>
<feature type="transmembrane region" description="Helical" evidence="5">
    <location>
        <begin position="290"/>
        <end position="308"/>
    </location>
</feature>
<evidence type="ECO:0000313" key="7">
    <source>
        <dbReference type="EMBL" id="ARU01750.1"/>
    </source>
</evidence>
<protein>
    <submittedName>
        <fullName evidence="7">Major facilitator superfamily protein</fullName>
    </submittedName>
</protein>
<dbReference type="InterPro" id="IPR011701">
    <property type="entry name" value="MFS"/>
</dbReference>
<dbReference type="InterPro" id="IPR036259">
    <property type="entry name" value="MFS_trans_sf"/>
</dbReference>
<evidence type="ECO:0000256" key="5">
    <source>
        <dbReference type="SAM" id="Phobius"/>
    </source>
</evidence>
<feature type="domain" description="Major facilitator superfamily (MFS) profile" evidence="6">
    <location>
        <begin position="18"/>
        <end position="409"/>
    </location>
</feature>
<evidence type="ECO:0000256" key="2">
    <source>
        <dbReference type="ARBA" id="ARBA00022692"/>
    </source>
</evidence>
<dbReference type="Proteomes" id="UP000195273">
    <property type="component" value="Chromosome"/>
</dbReference>
<evidence type="ECO:0000256" key="4">
    <source>
        <dbReference type="ARBA" id="ARBA00023136"/>
    </source>
</evidence>
<evidence type="ECO:0000256" key="1">
    <source>
        <dbReference type="ARBA" id="ARBA00004141"/>
    </source>
</evidence>
<dbReference type="SUPFAM" id="SSF103473">
    <property type="entry name" value="MFS general substrate transporter"/>
    <property type="match status" value="1"/>
</dbReference>
<keyword evidence="3 5" id="KW-1133">Transmembrane helix</keyword>
<keyword evidence="4 5" id="KW-0472">Membrane</keyword>